<organism evidence="12 13">
    <name type="scientific">Cryptosporidium xiaoi</name>
    <dbReference type="NCBI Taxonomy" id="659607"/>
    <lineage>
        <taxon>Eukaryota</taxon>
        <taxon>Sar</taxon>
        <taxon>Alveolata</taxon>
        <taxon>Apicomplexa</taxon>
        <taxon>Conoidasida</taxon>
        <taxon>Coccidia</taxon>
        <taxon>Eucoccidiorida</taxon>
        <taxon>Eimeriorina</taxon>
        <taxon>Cryptosporidiidae</taxon>
        <taxon>Cryptosporidium</taxon>
    </lineage>
</organism>
<evidence type="ECO:0000313" key="12">
    <source>
        <dbReference type="EMBL" id="KAK6589233.1"/>
    </source>
</evidence>
<dbReference type="PANTHER" id="PTHR13108">
    <property type="entry name" value="CONDENSIN COMPLEX SUBUNIT 2"/>
    <property type="match status" value="1"/>
</dbReference>
<keyword evidence="8" id="KW-0498">Mitosis</keyword>
<dbReference type="Proteomes" id="UP001311799">
    <property type="component" value="Unassembled WGS sequence"/>
</dbReference>
<name>A0AAV9XX99_9CRYT</name>
<reference evidence="12 13" key="1">
    <citation type="submission" date="2023-10" db="EMBL/GenBank/DDBJ databases">
        <title>Comparative genomics analysis reveals potential genetic determinants of host preference in Cryptosporidium xiaoi.</title>
        <authorList>
            <person name="Xiao L."/>
            <person name="Li J."/>
        </authorList>
    </citation>
    <scope>NUCLEOTIDE SEQUENCE [LARGE SCALE GENOMIC DNA]</scope>
    <source>
        <strain evidence="12 13">52996</strain>
    </source>
</reference>
<dbReference type="InterPro" id="IPR022816">
    <property type="entry name" value="Condensin_barren_su2"/>
</dbReference>
<evidence type="ECO:0000256" key="4">
    <source>
        <dbReference type="ARBA" id="ARBA00016065"/>
    </source>
</evidence>
<dbReference type="PANTHER" id="PTHR13108:SF9">
    <property type="entry name" value="CONDENSIN COMPLEX SUBUNIT 2"/>
    <property type="match status" value="1"/>
</dbReference>
<accession>A0AAV9XX99</accession>
<evidence type="ECO:0000256" key="1">
    <source>
        <dbReference type="ARBA" id="ARBA00004286"/>
    </source>
</evidence>
<proteinExistence type="inferred from homology"/>
<keyword evidence="5" id="KW-0158">Chromosome</keyword>
<evidence type="ECO:0000313" key="13">
    <source>
        <dbReference type="Proteomes" id="UP001311799"/>
    </source>
</evidence>
<keyword evidence="13" id="KW-1185">Reference proteome</keyword>
<dbReference type="EMBL" id="JAWDEY010000013">
    <property type="protein sequence ID" value="KAK6589233.1"/>
    <property type="molecule type" value="Genomic_DNA"/>
</dbReference>
<evidence type="ECO:0000256" key="5">
    <source>
        <dbReference type="ARBA" id="ARBA00022454"/>
    </source>
</evidence>
<sequence>MVRLSIYQKKGGIKTHKRRSILNSGANDIENCFPNEQGSNEKLSRKSVGIKDKIDQNKKYISDRLSNQLSNESLNQLCNQCLSLLRQNKISSKNAFEIVLIDHLNDIVNVNSDESFDNDYSQNIDKNNNETKNVETNRTNLRNVNSTHLLVDKNKDPESSIGEDNFQKFQRAAVTLEASARIYGYRVDSTFDNAYRILSNIKSGQALSKNIDTDINEDQDENEIDINEESKDENKKTSKKVNFNLNCNDKTNRTLVSNRDSITIKNFDKCRDITCKPYFVKLLESEIRLNRTRYGMEEIGNIGSMLSTMMNNLDLNQTININEDTNNHYVSLKYNISGDKMITNNRSDYSNYCKSLKYPLKVNKKTLELLLSPLDNDLKEGDDIFRICPEIDKIIDSIQYISNQDNIKNQTKELIEFKCYEKLFDLKIQDSNQSIVIDTSEDQELNAKSNDVLNSDCDEQNIDNHFQEYIENIYNDSKVNLKLFSNHEDNIYEINKSNINQDNNLIKNDEKTHFNIGEVLDYLIKNSKTNKITNERKKRNVSKLNSKENNISKINIDDFIKTGNNAFNGIEWIKSLPKNTTNNLSLEPKKKQKNSTVCFSGSGGKVFVNHENKTSSIFNYNQNHLFCLANISNTKVNFEYVHKSNNDESNYFVENTNICAENNINEYFSYVNNQHHPYSQEDNANFDLMNNHNEIEEFISEANSGGDCNISNYDNIEKKHIIIPTNSFNVSSLLERSSKTITIINEQNAFSHKFGKFSNYVDIDFIKENIKKSIEILNSNNNTLSLYNIIKTTRTLISETSISVSPGIFFICVLHICNEERYSLSYLNNSNYPELMSELGDHVADESSLDIILEREED</sequence>
<evidence type="ECO:0000256" key="10">
    <source>
        <dbReference type="ARBA" id="ARBA00023306"/>
    </source>
</evidence>
<dbReference type="GO" id="GO:0007076">
    <property type="term" value="P:mitotic chromosome condensation"/>
    <property type="evidence" value="ECO:0007669"/>
    <property type="project" value="InterPro"/>
</dbReference>
<evidence type="ECO:0000256" key="6">
    <source>
        <dbReference type="ARBA" id="ARBA00022490"/>
    </source>
</evidence>
<evidence type="ECO:0000256" key="8">
    <source>
        <dbReference type="ARBA" id="ARBA00022776"/>
    </source>
</evidence>
<evidence type="ECO:0000256" key="9">
    <source>
        <dbReference type="ARBA" id="ARBA00023067"/>
    </source>
</evidence>
<evidence type="ECO:0000256" key="7">
    <source>
        <dbReference type="ARBA" id="ARBA00022618"/>
    </source>
</evidence>
<keyword evidence="6" id="KW-0963">Cytoplasm</keyword>
<dbReference type="GO" id="GO:0003682">
    <property type="term" value="F:chromatin binding"/>
    <property type="evidence" value="ECO:0007669"/>
    <property type="project" value="TreeGrafter"/>
</dbReference>
<keyword evidence="10" id="KW-0131">Cell cycle</keyword>
<dbReference type="GO" id="GO:0051301">
    <property type="term" value="P:cell division"/>
    <property type="evidence" value="ECO:0007669"/>
    <property type="project" value="UniProtKB-KW"/>
</dbReference>
<evidence type="ECO:0000256" key="11">
    <source>
        <dbReference type="SAM" id="MobiDB-lite"/>
    </source>
</evidence>
<dbReference type="GO" id="GO:0000796">
    <property type="term" value="C:condensin complex"/>
    <property type="evidence" value="ECO:0007669"/>
    <property type="project" value="InterPro"/>
</dbReference>
<comment type="similarity">
    <text evidence="3">Belongs to the CND2 (condensin subunit 2) family.</text>
</comment>
<feature type="region of interest" description="Disordered" evidence="11">
    <location>
        <begin position="212"/>
        <end position="237"/>
    </location>
</feature>
<feature type="compositionally biased region" description="Acidic residues" evidence="11">
    <location>
        <begin position="214"/>
        <end position="227"/>
    </location>
</feature>
<keyword evidence="9" id="KW-0226">DNA condensation</keyword>
<evidence type="ECO:0000256" key="2">
    <source>
        <dbReference type="ARBA" id="ARBA00004496"/>
    </source>
</evidence>
<dbReference type="GO" id="GO:0005737">
    <property type="term" value="C:cytoplasm"/>
    <property type="evidence" value="ECO:0007669"/>
    <property type="project" value="UniProtKB-SubCell"/>
</dbReference>
<protein>
    <recommendedName>
        <fullName evidence="4">Condensin complex subunit 2</fullName>
    </recommendedName>
</protein>
<dbReference type="Pfam" id="PF05786">
    <property type="entry name" value="Cnd2"/>
    <property type="match status" value="1"/>
</dbReference>
<keyword evidence="7" id="KW-0132">Cell division</keyword>
<dbReference type="AlphaFoldDB" id="A0AAV9XX99"/>
<comment type="subcellular location">
    <subcellularLocation>
        <location evidence="1">Chromosome</location>
    </subcellularLocation>
    <subcellularLocation>
        <location evidence="2">Cytoplasm</location>
    </subcellularLocation>
</comment>
<comment type="caution">
    <text evidence="12">The sequence shown here is derived from an EMBL/GenBank/DDBJ whole genome shotgun (WGS) entry which is preliminary data.</text>
</comment>
<evidence type="ECO:0000256" key="3">
    <source>
        <dbReference type="ARBA" id="ARBA00009471"/>
    </source>
</evidence>
<gene>
    <name evidence="12" type="ORF">RS030_213282</name>
</gene>